<gene>
    <name evidence="1" type="ORF">COCNU_12G000910</name>
</gene>
<dbReference type="GO" id="GO:0007142">
    <property type="term" value="P:male meiosis II"/>
    <property type="evidence" value="ECO:0007669"/>
    <property type="project" value="InterPro"/>
</dbReference>
<dbReference type="Proteomes" id="UP000797356">
    <property type="component" value="Chromosome 12"/>
</dbReference>
<reference evidence="1" key="1">
    <citation type="journal article" date="2017" name="Gigascience">
        <title>The genome draft of coconut (Cocos nucifera).</title>
        <authorList>
            <person name="Xiao Y."/>
            <person name="Xu P."/>
            <person name="Fan H."/>
            <person name="Baudouin L."/>
            <person name="Xia W."/>
            <person name="Bocs S."/>
            <person name="Xu J."/>
            <person name="Li Q."/>
            <person name="Guo A."/>
            <person name="Zhou L."/>
            <person name="Li J."/>
            <person name="Wu Y."/>
            <person name="Ma Z."/>
            <person name="Armero A."/>
            <person name="Issali A.E."/>
            <person name="Liu N."/>
            <person name="Peng M."/>
            <person name="Yang Y."/>
        </authorList>
    </citation>
    <scope>NUCLEOTIDE SEQUENCE</scope>
    <source>
        <tissue evidence="1">Spear leaf of Hainan Tall coconut</tissue>
    </source>
</reference>
<sequence length="479" mass="53591">MTRSRCPVIKEVLGFLEAALMGCFFACFRIKDDDDRRKTRLSSSLIPVKNRDPLVSKNQLDFVSPFEERGSPCGQALRSCSQEDFDKDIISRDLKNERVSGKIIAQTPKEDGEHLDFHSWLPAASCNKLQWDEQLNPISDTLIQGDNNSNFPEHKSGGCDSDEHLTLTKIVQCEEIKHVSTVESGVESTILDISPSKADKVLVLGSKDSPYPTPLNLTNEMQTPGTVYPTNQENLRAGSNGGIQTQYVYPVLKPVENSSHLEARRQDTCLIQSADHSEQEKEIFSPDSRGRTAQISFTSAPEDSILLEFSSFSSPNSKISQDQEESVHCKSQSSLTPPFNGRKSLNSIAYTPKLVVSSVSQWLKPPLPKDKMRDIKNITEEQPCSEKSSDADRPIIGIVASHWNPDELSHLSPKWWDGNGIPNTTTKYKEDQKVSWHATPFEERLDKALSDEKLLPKRNLLNGPIEFEDDGGEKNKMAF</sequence>
<dbReference type="EMBL" id="CM017883">
    <property type="protein sequence ID" value="KAG1365091.1"/>
    <property type="molecule type" value="Genomic_DNA"/>
</dbReference>
<dbReference type="PANTHER" id="PTHR33318">
    <property type="entry name" value="ASPARTYL/GLUTAMYL-TRNA(ASN/GLN) AMIDOTRANSFERASE SUBUNIT"/>
    <property type="match status" value="1"/>
</dbReference>
<dbReference type="PANTHER" id="PTHR33318:SF7">
    <property type="entry name" value="PROTEIN JASON"/>
    <property type="match status" value="1"/>
</dbReference>
<dbReference type="AlphaFoldDB" id="A0A8K0NAA8"/>
<organism evidence="1 2">
    <name type="scientific">Cocos nucifera</name>
    <name type="common">Coconut palm</name>
    <dbReference type="NCBI Taxonomy" id="13894"/>
    <lineage>
        <taxon>Eukaryota</taxon>
        <taxon>Viridiplantae</taxon>
        <taxon>Streptophyta</taxon>
        <taxon>Embryophyta</taxon>
        <taxon>Tracheophyta</taxon>
        <taxon>Spermatophyta</taxon>
        <taxon>Magnoliopsida</taxon>
        <taxon>Liliopsida</taxon>
        <taxon>Arecaceae</taxon>
        <taxon>Arecoideae</taxon>
        <taxon>Cocoseae</taxon>
        <taxon>Attaleinae</taxon>
        <taxon>Cocos</taxon>
    </lineage>
</organism>
<protein>
    <submittedName>
        <fullName evidence="1">Protein JASON</fullName>
    </submittedName>
</protein>
<evidence type="ECO:0000313" key="1">
    <source>
        <dbReference type="EMBL" id="KAG1365091.1"/>
    </source>
</evidence>
<reference evidence="1" key="2">
    <citation type="submission" date="2019-07" db="EMBL/GenBank/DDBJ databases">
        <authorList>
            <person name="Yang Y."/>
            <person name="Bocs S."/>
            <person name="Baudouin L."/>
        </authorList>
    </citation>
    <scope>NUCLEOTIDE SEQUENCE</scope>
    <source>
        <tissue evidence="1">Spear leaf of Hainan Tall coconut</tissue>
    </source>
</reference>
<dbReference type="OrthoDB" id="1932581at2759"/>
<proteinExistence type="predicted"/>
<name>A0A8K0NAA8_COCNU</name>
<evidence type="ECO:0000313" key="2">
    <source>
        <dbReference type="Proteomes" id="UP000797356"/>
    </source>
</evidence>
<comment type="caution">
    <text evidence="1">The sequence shown here is derived from an EMBL/GenBank/DDBJ whole genome shotgun (WGS) entry which is preliminary data.</text>
</comment>
<dbReference type="InterPro" id="IPR039300">
    <property type="entry name" value="JASON"/>
</dbReference>
<accession>A0A8K0NAA8</accession>
<keyword evidence="2" id="KW-1185">Reference proteome</keyword>